<evidence type="ECO:0000256" key="4">
    <source>
        <dbReference type="ARBA" id="ARBA00023163"/>
    </source>
</evidence>
<dbReference type="InterPro" id="IPR021858">
    <property type="entry name" value="Fun_TF"/>
</dbReference>
<comment type="subcellular location">
    <subcellularLocation>
        <location evidence="1">Nucleus</location>
    </subcellularLocation>
</comment>
<evidence type="ECO:0000256" key="2">
    <source>
        <dbReference type="ARBA" id="ARBA00023015"/>
    </source>
</evidence>
<dbReference type="Pfam" id="PF00172">
    <property type="entry name" value="Zn_clus"/>
    <property type="match status" value="1"/>
</dbReference>
<dbReference type="GO" id="GO:0000976">
    <property type="term" value="F:transcription cis-regulatory region binding"/>
    <property type="evidence" value="ECO:0007669"/>
    <property type="project" value="TreeGrafter"/>
</dbReference>
<evidence type="ECO:0000256" key="1">
    <source>
        <dbReference type="ARBA" id="ARBA00004123"/>
    </source>
</evidence>
<evidence type="ECO:0000313" key="7">
    <source>
        <dbReference type="EMBL" id="KAJ5093477.1"/>
    </source>
</evidence>
<reference evidence="7" key="2">
    <citation type="journal article" date="2023" name="IMA Fungus">
        <title>Comparative genomic study of the Penicillium genus elucidates a diverse pangenome and 15 lateral gene transfer events.</title>
        <authorList>
            <person name="Petersen C."/>
            <person name="Sorensen T."/>
            <person name="Nielsen M.R."/>
            <person name="Sondergaard T.E."/>
            <person name="Sorensen J.L."/>
            <person name="Fitzpatrick D.A."/>
            <person name="Frisvad J.C."/>
            <person name="Nielsen K.L."/>
        </authorList>
    </citation>
    <scope>NUCLEOTIDE SEQUENCE</scope>
    <source>
        <strain evidence="7">IBT 30069</strain>
    </source>
</reference>
<evidence type="ECO:0000313" key="8">
    <source>
        <dbReference type="Proteomes" id="UP001149165"/>
    </source>
</evidence>
<dbReference type="Pfam" id="PF11951">
    <property type="entry name" value="Fungal_trans_2"/>
    <property type="match status" value="1"/>
</dbReference>
<dbReference type="CDD" id="cd00067">
    <property type="entry name" value="GAL4"/>
    <property type="match status" value="1"/>
</dbReference>
<dbReference type="PROSITE" id="PS00463">
    <property type="entry name" value="ZN2_CY6_FUNGAL_1"/>
    <property type="match status" value="1"/>
</dbReference>
<keyword evidence="4" id="KW-0804">Transcription</keyword>
<keyword evidence="2" id="KW-0805">Transcription regulation</keyword>
<sequence length="368" mass="40427">MRSITGCGACRLRHLKCDETRPGCHLCITNGRVCPGYAPQFRWTQQLNDSRTLVSDDGEDRVFRRPFSTESHQESMATEITESLGKKTATVALANLDAWLEDHLQAPSAQITQHFQGPFGILDPSIGQNAQNTPPTCAVNHSEHLEDSRGLLLGQTEGIAPGSDSDVEATLVINGTGSEGNTPSRTPSLGLGQATAHYSSNENYPGINTTAMHFAPQAMTPISVGETETQSMCPPIPHKAFELLQHYAESHIAPLPSLRAGPNCPWQTIQYPSAKRTYAEILLRQSASHVSLSLFFSLLAISSRHLAAINDSKEDWKKLQNLFERTTRRHLDLALRNEATCEIRVKYKELLMALLSVAVIEVLTSYSP</sequence>
<dbReference type="Gene3D" id="4.10.240.10">
    <property type="entry name" value="Zn(2)-C6 fungal-type DNA-binding domain"/>
    <property type="match status" value="1"/>
</dbReference>
<comment type="caution">
    <text evidence="7">The sequence shown here is derived from an EMBL/GenBank/DDBJ whole genome shotgun (WGS) entry which is preliminary data.</text>
</comment>
<evidence type="ECO:0000256" key="5">
    <source>
        <dbReference type="ARBA" id="ARBA00023242"/>
    </source>
</evidence>
<dbReference type="GO" id="GO:0000981">
    <property type="term" value="F:DNA-binding transcription factor activity, RNA polymerase II-specific"/>
    <property type="evidence" value="ECO:0007669"/>
    <property type="project" value="InterPro"/>
</dbReference>
<dbReference type="Proteomes" id="UP001149165">
    <property type="component" value="Unassembled WGS sequence"/>
</dbReference>
<dbReference type="PANTHER" id="PTHR37534:SF7">
    <property type="entry name" value="TRANSCRIPTIONAL ACTIVATOR PROTEIN UGA3"/>
    <property type="match status" value="1"/>
</dbReference>
<organism evidence="7 8">
    <name type="scientific">Penicillium angulare</name>
    <dbReference type="NCBI Taxonomy" id="116970"/>
    <lineage>
        <taxon>Eukaryota</taxon>
        <taxon>Fungi</taxon>
        <taxon>Dikarya</taxon>
        <taxon>Ascomycota</taxon>
        <taxon>Pezizomycotina</taxon>
        <taxon>Eurotiomycetes</taxon>
        <taxon>Eurotiomycetidae</taxon>
        <taxon>Eurotiales</taxon>
        <taxon>Aspergillaceae</taxon>
        <taxon>Penicillium</taxon>
    </lineage>
</organism>
<evidence type="ECO:0000256" key="3">
    <source>
        <dbReference type="ARBA" id="ARBA00023125"/>
    </source>
</evidence>
<dbReference type="GO" id="GO:0005634">
    <property type="term" value="C:nucleus"/>
    <property type="evidence" value="ECO:0007669"/>
    <property type="project" value="UniProtKB-SubCell"/>
</dbReference>
<evidence type="ECO:0000259" key="6">
    <source>
        <dbReference type="PROSITE" id="PS50048"/>
    </source>
</evidence>
<dbReference type="EMBL" id="JAPQKH010000006">
    <property type="protein sequence ID" value="KAJ5093477.1"/>
    <property type="molecule type" value="Genomic_DNA"/>
</dbReference>
<dbReference type="AlphaFoldDB" id="A0A9W9F4P0"/>
<proteinExistence type="predicted"/>
<name>A0A9W9F4P0_9EURO</name>
<reference evidence="7" key="1">
    <citation type="submission" date="2022-11" db="EMBL/GenBank/DDBJ databases">
        <authorList>
            <person name="Petersen C."/>
        </authorList>
    </citation>
    <scope>NUCLEOTIDE SEQUENCE</scope>
    <source>
        <strain evidence="7">IBT 30069</strain>
    </source>
</reference>
<keyword evidence="8" id="KW-1185">Reference proteome</keyword>
<accession>A0A9W9F4P0</accession>
<keyword evidence="5" id="KW-0539">Nucleus</keyword>
<dbReference type="OrthoDB" id="3598904at2759"/>
<dbReference type="GO" id="GO:0008270">
    <property type="term" value="F:zinc ion binding"/>
    <property type="evidence" value="ECO:0007669"/>
    <property type="project" value="InterPro"/>
</dbReference>
<dbReference type="GO" id="GO:0045944">
    <property type="term" value="P:positive regulation of transcription by RNA polymerase II"/>
    <property type="evidence" value="ECO:0007669"/>
    <property type="project" value="TreeGrafter"/>
</dbReference>
<gene>
    <name evidence="7" type="ORF">N7456_009338</name>
</gene>
<dbReference type="PROSITE" id="PS50048">
    <property type="entry name" value="ZN2_CY6_FUNGAL_2"/>
    <property type="match status" value="1"/>
</dbReference>
<protein>
    <submittedName>
        <fullName evidence="7">Zn(II)2Cys6 transcription factor</fullName>
    </submittedName>
</protein>
<dbReference type="SMART" id="SM00066">
    <property type="entry name" value="GAL4"/>
    <property type="match status" value="1"/>
</dbReference>
<dbReference type="InterPro" id="IPR036864">
    <property type="entry name" value="Zn2-C6_fun-type_DNA-bd_sf"/>
</dbReference>
<dbReference type="SUPFAM" id="SSF57701">
    <property type="entry name" value="Zn2/Cys6 DNA-binding domain"/>
    <property type="match status" value="1"/>
</dbReference>
<dbReference type="InterPro" id="IPR001138">
    <property type="entry name" value="Zn2Cys6_DnaBD"/>
</dbReference>
<dbReference type="PANTHER" id="PTHR37534">
    <property type="entry name" value="TRANSCRIPTIONAL ACTIVATOR PROTEIN UGA3"/>
    <property type="match status" value="1"/>
</dbReference>
<feature type="domain" description="Zn(2)-C6 fungal-type" evidence="6">
    <location>
        <begin position="6"/>
        <end position="34"/>
    </location>
</feature>
<keyword evidence="3" id="KW-0238">DNA-binding</keyword>